<evidence type="ECO:0000313" key="1">
    <source>
        <dbReference type="EMBL" id="GGA95942.1"/>
    </source>
</evidence>
<organism evidence="1 2">
    <name type="scientific">Conyzicola nivalis</name>
    <dbReference type="NCBI Taxonomy" id="1477021"/>
    <lineage>
        <taxon>Bacteria</taxon>
        <taxon>Bacillati</taxon>
        <taxon>Actinomycetota</taxon>
        <taxon>Actinomycetes</taxon>
        <taxon>Micrococcales</taxon>
        <taxon>Microbacteriaceae</taxon>
        <taxon>Conyzicola</taxon>
    </lineage>
</organism>
<evidence type="ECO:0000313" key="2">
    <source>
        <dbReference type="Proteomes" id="UP000606922"/>
    </source>
</evidence>
<reference evidence="1" key="2">
    <citation type="submission" date="2020-09" db="EMBL/GenBank/DDBJ databases">
        <authorList>
            <person name="Sun Q."/>
            <person name="Zhou Y."/>
        </authorList>
    </citation>
    <scope>NUCLEOTIDE SEQUENCE</scope>
    <source>
        <strain evidence="1">CGMCC 1.12813</strain>
    </source>
</reference>
<proteinExistence type="predicted"/>
<reference evidence="1" key="1">
    <citation type="journal article" date="2014" name="Int. J. Syst. Evol. Microbiol.">
        <title>Complete genome sequence of Corynebacterium casei LMG S-19264T (=DSM 44701T), isolated from a smear-ripened cheese.</title>
        <authorList>
            <consortium name="US DOE Joint Genome Institute (JGI-PGF)"/>
            <person name="Walter F."/>
            <person name="Albersmeier A."/>
            <person name="Kalinowski J."/>
            <person name="Ruckert C."/>
        </authorList>
    </citation>
    <scope>NUCLEOTIDE SEQUENCE</scope>
    <source>
        <strain evidence="1">CGMCC 1.12813</strain>
    </source>
</reference>
<keyword evidence="2" id="KW-1185">Reference proteome</keyword>
<sequence length="230" mass="23822">MIKFHSLMGATSPKDLLKKWQARSLRRENHMKNAAKHGSRTAATGLALASVLLLGGCGAAPFLGDGAATPTPTAPGQITAVDNDLATGSVERTLAAGNISLAVNYWSDLPMDQWTAGANKPLNLSLLATLANDEGQRIYLSKVTVVAAVSGEDGSLTAPASLVDAASVAPGYQVKAPYSYSQSFVLPPLDPAATSISLAITYELLLQTTPTSAEYAKQTATDLLTIAIAP</sequence>
<dbReference type="EMBL" id="BMGB01000001">
    <property type="protein sequence ID" value="GGA95942.1"/>
    <property type="molecule type" value="Genomic_DNA"/>
</dbReference>
<gene>
    <name evidence="1" type="ORF">GCM10010979_07960</name>
</gene>
<accession>A0A916WG32</accession>
<name>A0A916WG32_9MICO</name>
<dbReference type="Proteomes" id="UP000606922">
    <property type="component" value="Unassembled WGS sequence"/>
</dbReference>
<protein>
    <submittedName>
        <fullName evidence="1">Uncharacterized protein</fullName>
    </submittedName>
</protein>
<comment type="caution">
    <text evidence="1">The sequence shown here is derived from an EMBL/GenBank/DDBJ whole genome shotgun (WGS) entry which is preliminary data.</text>
</comment>
<dbReference type="AlphaFoldDB" id="A0A916WG32"/>